<gene>
    <name evidence="1" type="ORF">BTCBT_002817</name>
</gene>
<dbReference type="Proteomes" id="UP000013487">
    <property type="component" value="Unassembled WGS sequence"/>
</dbReference>
<sequence length="44" mass="5027">MPIKKGTHEDLPLSLCCKSKCERGYKLAQDYKSIYCCNCGKKQN</sequence>
<comment type="caution">
    <text evidence="1">The sequence shown here is derived from an EMBL/GenBank/DDBJ whole genome shotgun (WGS) entry which is preliminary data.</text>
</comment>
<proteinExistence type="predicted"/>
<evidence type="ECO:0000313" key="1">
    <source>
        <dbReference type="EMBL" id="ERI01262.1"/>
    </source>
</evidence>
<evidence type="ECO:0000313" key="2">
    <source>
        <dbReference type="Proteomes" id="UP000013487"/>
    </source>
</evidence>
<name>A0AAN4HKE5_BACTU</name>
<organism evidence="1 2">
    <name type="scientific">Bacillus thuringiensis T01-328</name>
    <dbReference type="NCBI Taxonomy" id="1324966"/>
    <lineage>
        <taxon>Bacteria</taxon>
        <taxon>Bacillati</taxon>
        <taxon>Bacillota</taxon>
        <taxon>Bacilli</taxon>
        <taxon>Bacillales</taxon>
        <taxon>Bacillaceae</taxon>
        <taxon>Bacillus</taxon>
        <taxon>Bacillus cereus group</taxon>
    </lineage>
</organism>
<dbReference type="AlphaFoldDB" id="A0AAN4HKE5"/>
<reference evidence="1 2" key="1">
    <citation type="journal article" date="2013" name="Genome Announc.">
        <title>Draft Genome Sequence of Bacillus thuringiensis var. thuringiensis Strain T01-328, a Brazilian Isolate That Produces a Soluble Pesticide Protein, Cry1Ia.</title>
        <authorList>
            <person name="Varani A.M."/>
            <person name="Lemos M.V."/>
            <person name="Fernandes C.C."/>
            <person name="Lemos E.G."/>
            <person name="Alves E.C."/>
            <person name="Desiderio J.A."/>
        </authorList>
    </citation>
    <scope>NUCLEOTIDE SEQUENCE [LARGE SCALE GENOMIC DNA]</scope>
    <source>
        <strain evidence="1 2">T01-328</strain>
    </source>
</reference>
<accession>A0AAN4HKE5</accession>
<dbReference type="RefSeq" id="WP_003273189.1">
    <property type="nucleotide sequence ID" value="NZ_ARXZ02000004.1"/>
</dbReference>
<dbReference type="EMBL" id="ARXZ02000004">
    <property type="protein sequence ID" value="ERI01262.1"/>
    <property type="molecule type" value="Genomic_DNA"/>
</dbReference>
<protein>
    <submittedName>
        <fullName evidence="1">Uncharacterized protein</fullName>
    </submittedName>
</protein>